<organism evidence="1 2">
    <name type="scientific">Candidatus Methylomirabilis lanthanidiphila</name>
    <dbReference type="NCBI Taxonomy" id="2211376"/>
    <lineage>
        <taxon>Bacteria</taxon>
        <taxon>Candidatus Methylomirabilota</taxon>
        <taxon>Candidatus Methylomirabilia</taxon>
        <taxon>Candidatus Methylomirabilales</taxon>
        <taxon>Candidatus Methylomirabilaceae</taxon>
        <taxon>Candidatus Methylomirabilis</taxon>
    </lineage>
</organism>
<evidence type="ECO:0000313" key="2">
    <source>
        <dbReference type="Proteomes" id="UP000334340"/>
    </source>
</evidence>
<gene>
    <name evidence="1" type="ORF">MELA_02549</name>
</gene>
<reference evidence="1 2" key="1">
    <citation type="submission" date="2019-07" db="EMBL/GenBank/DDBJ databases">
        <authorList>
            <person name="Cremers G."/>
        </authorList>
    </citation>
    <scope>NUCLEOTIDE SEQUENCE [LARGE SCALE GENOMIC DNA]</scope>
</reference>
<sequence length="88" mass="9916">MSAQWLNSDPECHTGVVQELVKNGPTFKITNCDHEARLEECAEWRSQCVTGSEKHRNPRFLPYAFTEHGPIMLASTLNTPCAAKREVT</sequence>
<proteinExistence type="predicted"/>
<protein>
    <submittedName>
        <fullName evidence="1">Uncharacterized protein</fullName>
    </submittedName>
</protein>
<accession>A0A564ZLV0</accession>
<keyword evidence="2" id="KW-1185">Reference proteome</keyword>
<dbReference type="Proteomes" id="UP000334340">
    <property type="component" value="Unassembled WGS sequence"/>
</dbReference>
<dbReference type="EMBL" id="CABIKM010000045">
    <property type="protein sequence ID" value="VUZ86153.1"/>
    <property type="molecule type" value="Genomic_DNA"/>
</dbReference>
<dbReference type="AlphaFoldDB" id="A0A564ZLV0"/>
<evidence type="ECO:0000313" key="1">
    <source>
        <dbReference type="EMBL" id="VUZ86153.1"/>
    </source>
</evidence>
<name>A0A564ZLV0_9BACT</name>